<keyword evidence="5" id="KW-1185">Reference proteome</keyword>
<dbReference type="GO" id="GO:0006892">
    <property type="term" value="P:post-Golgi vesicle-mediated transport"/>
    <property type="evidence" value="ECO:0007669"/>
    <property type="project" value="TreeGrafter"/>
</dbReference>
<name>A0A165LMX8_EXIGL</name>
<keyword evidence="1" id="KW-0813">Transport</keyword>
<evidence type="ECO:0000256" key="2">
    <source>
        <dbReference type="ARBA" id="ARBA00022658"/>
    </source>
</evidence>
<accession>A0A165LMX8</accession>
<protein>
    <submittedName>
        <fullName evidence="4">Mss4-like protein</fullName>
    </submittedName>
</protein>
<evidence type="ECO:0000313" key="5">
    <source>
        <dbReference type="Proteomes" id="UP000077266"/>
    </source>
</evidence>
<dbReference type="InParanoid" id="A0A165LMX8"/>
<evidence type="ECO:0000256" key="1">
    <source>
        <dbReference type="ARBA" id="ARBA00022448"/>
    </source>
</evidence>
<evidence type="ECO:0000256" key="3">
    <source>
        <dbReference type="ARBA" id="ARBA00022927"/>
    </source>
</evidence>
<dbReference type="OrthoDB" id="30840at2759"/>
<dbReference type="PANTHER" id="PTHR13276:SF0">
    <property type="entry name" value="GUANINE NUCLEOTIDE EXCHANGE FACTOR MSS4"/>
    <property type="match status" value="1"/>
</dbReference>
<dbReference type="Proteomes" id="UP000077266">
    <property type="component" value="Unassembled WGS sequence"/>
</dbReference>
<gene>
    <name evidence="4" type="ORF">EXIGLDRAFT_702163</name>
</gene>
<dbReference type="GO" id="GO:0005085">
    <property type="term" value="F:guanyl-nucleotide exchange factor activity"/>
    <property type="evidence" value="ECO:0007669"/>
    <property type="project" value="UniProtKB-KW"/>
</dbReference>
<dbReference type="GO" id="GO:0008270">
    <property type="term" value="F:zinc ion binding"/>
    <property type="evidence" value="ECO:0007669"/>
    <property type="project" value="TreeGrafter"/>
</dbReference>
<sequence length="166" mass="17828">MSGYDEPDSSNVWAALQAASKRARPIATPKAEVDQLTKEPDQLPGDLVNKYDLLCPRAGCGSVILKNGVGVWVRMTSGNVQLEPATAGSHPDLPALPTDAESEVECWLVTPNPMAFENIGFSRPVASSTGKKFLACAECDLGPLGWCFEGESQFWLVADRVGYRTA</sequence>
<dbReference type="GO" id="GO:0005829">
    <property type="term" value="C:cytosol"/>
    <property type="evidence" value="ECO:0007669"/>
    <property type="project" value="TreeGrafter"/>
</dbReference>
<dbReference type="PANTHER" id="PTHR13276">
    <property type="entry name" value="GUANINE NUCLEOTIDE EXCHANGE FACTOR MSS4"/>
    <property type="match status" value="1"/>
</dbReference>
<dbReference type="AlphaFoldDB" id="A0A165LMX8"/>
<dbReference type="GO" id="GO:0007264">
    <property type="term" value="P:small GTPase-mediated signal transduction"/>
    <property type="evidence" value="ECO:0007669"/>
    <property type="project" value="InterPro"/>
</dbReference>
<dbReference type="InterPro" id="IPR011057">
    <property type="entry name" value="Mss4-like_sf"/>
</dbReference>
<dbReference type="GO" id="GO:0015031">
    <property type="term" value="P:protein transport"/>
    <property type="evidence" value="ECO:0007669"/>
    <property type="project" value="UniProtKB-KW"/>
</dbReference>
<organism evidence="4 5">
    <name type="scientific">Exidia glandulosa HHB12029</name>
    <dbReference type="NCBI Taxonomy" id="1314781"/>
    <lineage>
        <taxon>Eukaryota</taxon>
        <taxon>Fungi</taxon>
        <taxon>Dikarya</taxon>
        <taxon>Basidiomycota</taxon>
        <taxon>Agaricomycotina</taxon>
        <taxon>Agaricomycetes</taxon>
        <taxon>Auriculariales</taxon>
        <taxon>Exidiaceae</taxon>
        <taxon>Exidia</taxon>
    </lineage>
</organism>
<keyword evidence="2" id="KW-0344">Guanine-nucleotide releasing factor</keyword>
<dbReference type="Gene3D" id="2.170.150.10">
    <property type="entry name" value="Metal Binding Protein, Guanine Nucleotide Exchange Factor, Chain A"/>
    <property type="match status" value="1"/>
</dbReference>
<dbReference type="GO" id="GO:0016020">
    <property type="term" value="C:membrane"/>
    <property type="evidence" value="ECO:0007669"/>
    <property type="project" value="TreeGrafter"/>
</dbReference>
<proteinExistence type="predicted"/>
<dbReference type="PROSITE" id="PS51796">
    <property type="entry name" value="MSS4"/>
    <property type="match status" value="1"/>
</dbReference>
<reference evidence="4 5" key="1">
    <citation type="journal article" date="2016" name="Mol. Biol. Evol.">
        <title>Comparative Genomics of Early-Diverging Mushroom-Forming Fungi Provides Insights into the Origins of Lignocellulose Decay Capabilities.</title>
        <authorList>
            <person name="Nagy L.G."/>
            <person name="Riley R."/>
            <person name="Tritt A."/>
            <person name="Adam C."/>
            <person name="Daum C."/>
            <person name="Floudas D."/>
            <person name="Sun H."/>
            <person name="Yadav J.S."/>
            <person name="Pangilinan J."/>
            <person name="Larsson K.H."/>
            <person name="Matsuura K."/>
            <person name="Barry K."/>
            <person name="Labutti K."/>
            <person name="Kuo R."/>
            <person name="Ohm R.A."/>
            <person name="Bhattacharya S.S."/>
            <person name="Shirouzu T."/>
            <person name="Yoshinaga Y."/>
            <person name="Martin F.M."/>
            <person name="Grigoriev I.V."/>
            <person name="Hibbett D.S."/>
        </authorList>
    </citation>
    <scope>NUCLEOTIDE SEQUENCE [LARGE SCALE GENOMIC DNA]</scope>
    <source>
        <strain evidence="4 5">HHB12029</strain>
    </source>
</reference>
<dbReference type="EMBL" id="KV425923">
    <property type="protein sequence ID" value="KZV98077.1"/>
    <property type="molecule type" value="Genomic_DNA"/>
</dbReference>
<keyword evidence="3" id="KW-0653">Protein transport</keyword>
<dbReference type="STRING" id="1314781.A0A165LMX8"/>
<dbReference type="Pfam" id="PF04421">
    <property type="entry name" value="Mss4"/>
    <property type="match status" value="1"/>
</dbReference>
<dbReference type="InterPro" id="IPR011323">
    <property type="entry name" value="Mss4/transl-control_tumour"/>
</dbReference>
<dbReference type="SUPFAM" id="SSF51316">
    <property type="entry name" value="Mss4-like"/>
    <property type="match status" value="1"/>
</dbReference>
<dbReference type="InterPro" id="IPR007515">
    <property type="entry name" value="Mss4"/>
</dbReference>
<evidence type="ECO:0000313" key="4">
    <source>
        <dbReference type="EMBL" id="KZV98077.1"/>
    </source>
</evidence>